<reference evidence="2 3" key="1">
    <citation type="submission" date="2018-06" db="EMBL/GenBank/DDBJ databases">
        <title>Sphaerisporangium craniellae sp. nov., isolated from a marine sponge in the South China Sea.</title>
        <authorList>
            <person name="Li L."/>
        </authorList>
    </citation>
    <scope>NUCLEOTIDE SEQUENCE [LARGE SCALE GENOMIC DNA]</scope>
    <source>
        <strain evidence="2 3">CCTCC AA 208026</strain>
    </source>
</reference>
<feature type="transmembrane region" description="Helical" evidence="1">
    <location>
        <begin position="388"/>
        <end position="412"/>
    </location>
</feature>
<organism evidence="2 3">
    <name type="scientific">Sphaerisporangium album</name>
    <dbReference type="NCBI Taxonomy" id="509200"/>
    <lineage>
        <taxon>Bacteria</taxon>
        <taxon>Bacillati</taxon>
        <taxon>Actinomycetota</taxon>
        <taxon>Actinomycetes</taxon>
        <taxon>Streptosporangiales</taxon>
        <taxon>Streptosporangiaceae</taxon>
        <taxon>Sphaerisporangium</taxon>
    </lineage>
</organism>
<proteinExistence type="predicted"/>
<accession>A0A367FB48</accession>
<feature type="transmembrane region" description="Helical" evidence="1">
    <location>
        <begin position="262"/>
        <end position="282"/>
    </location>
</feature>
<evidence type="ECO:0000313" key="3">
    <source>
        <dbReference type="Proteomes" id="UP000253094"/>
    </source>
</evidence>
<keyword evidence="3" id="KW-1185">Reference proteome</keyword>
<gene>
    <name evidence="2" type="ORF">DQ384_28045</name>
</gene>
<dbReference type="EMBL" id="QOIL01000017">
    <property type="protein sequence ID" value="RCG27092.1"/>
    <property type="molecule type" value="Genomic_DNA"/>
</dbReference>
<evidence type="ECO:0000256" key="1">
    <source>
        <dbReference type="SAM" id="Phobius"/>
    </source>
</evidence>
<feature type="transmembrane region" description="Helical" evidence="1">
    <location>
        <begin position="232"/>
        <end position="256"/>
    </location>
</feature>
<keyword evidence="1" id="KW-1133">Transmembrane helix</keyword>
<evidence type="ECO:0008006" key="4">
    <source>
        <dbReference type="Google" id="ProtNLM"/>
    </source>
</evidence>
<keyword evidence="1" id="KW-0472">Membrane</keyword>
<feature type="transmembrane region" description="Helical" evidence="1">
    <location>
        <begin position="134"/>
        <end position="151"/>
    </location>
</feature>
<name>A0A367FB48_9ACTN</name>
<protein>
    <recommendedName>
        <fullName evidence="4">PqqD family protein</fullName>
    </recommendedName>
</protein>
<keyword evidence="1" id="KW-0812">Transmembrane</keyword>
<comment type="caution">
    <text evidence="2">The sequence shown here is derived from an EMBL/GenBank/DDBJ whole genome shotgun (WGS) entry which is preliminary data.</text>
</comment>
<evidence type="ECO:0000313" key="2">
    <source>
        <dbReference type="EMBL" id="RCG27092.1"/>
    </source>
</evidence>
<feature type="transmembrane region" description="Helical" evidence="1">
    <location>
        <begin position="163"/>
        <end position="181"/>
    </location>
</feature>
<sequence>MSRLRAGRPMTSAPVTAASRITFHALVMRPDDDDPEMIVVGRPELREFVELPALYGEAIRLLGEGLPVTAAQERITADHMVELDVAELVDALAELGFVASVNGQELHDPAGDAPRNLFPWLVQRHVAWIFSRPVKLLWLAVVAGALVTLATQPDLVPRYQHFFWGHYIGLTVLVNTALFSVSMSMHELMHLAAARSLGAPARISFGTRLHNLVVQTDVTAIWGVPRRRRYRVYLAGMAWDFLLIATLILLAGHVGMPATAKALLQALALTALLSMPFQIQVYMRTDLYYVLRDLLRCRNLFDDGLRYARYLLARVASPLRRPRGPVEDPTSDLPAHERRATRVYTFFLVLGSSVTLGSFALYGAPIAIGALLRAIEGITSGLGGGSALTIVDSALFLLIEGGIQALFVVTFIRGHRHWFRRSPG</sequence>
<dbReference type="Proteomes" id="UP000253094">
    <property type="component" value="Unassembled WGS sequence"/>
</dbReference>
<feature type="transmembrane region" description="Helical" evidence="1">
    <location>
        <begin position="343"/>
        <end position="368"/>
    </location>
</feature>
<dbReference type="AlphaFoldDB" id="A0A367FB48"/>